<keyword evidence="1" id="KW-0611">Plant defense</keyword>
<dbReference type="Gene3D" id="3.80.10.10">
    <property type="entry name" value="Ribonuclease Inhibitor"/>
    <property type="match status" value="2"/>
</dbReference>
<name>A0AAD5CQD1_AMBAR</name>
<dbReference type="SUPFAM" id="SSF52047">
    <property type="entry name" value="RNI-like"/>
    <property type="match status" value="1"/>
</dbReference>
<organism evidence="2 3">
    <name type="scientific">Ambrosia artemisiifolia</name>
    <name type="common">Common ragweed</name>
    <dbReference type="NCBI Taxonomy" id="4212"/>
    <lineage>
        <taxon>Eukaryota</taxon>
        <taxon>Viridiplantae</taxon>
        <taxon>Streptophyta</taxon>
        <taxon>Embryophyta</taxon>
        <taxon>Tracheophyta</taxon>
        <taxon>Spermatophyta</taxon>
        <taxon>Magnoliopsida</taxon>
        <taxon>eudicotyledons</taxon>
        <taxon>Gunneridae</taxon>
        <taxon>Pentapetalae</taxon>
        <taxon>asterids</taxon>
        <taxon>campanulids</taxon>
        <taxon>Asterales</taxon>
        <taxon>Asteraceae</taxon>
        <taxon>Asteroideae</taxon>
        <taxon>Heliantheae alliance</taxon>
        <taxon>Heliantheae</taxon>
        <taxon>Ambrosia</taxon>
    </lineage>
</organism>
<dbReference type="InterPro" id="IPR032675">
    <property type="entry name" value="LRR_dom_sf"/>
</dbReference>
<gene>
    <name evidence="2" type="ORF">M8C21_001719</name>
</gene>
<protein>
    <recommendedName>
        <fullName evidence="4">Disease resistance protein</fullName>
    </recommendedName>
</protein>
<dbReference type="PANTHER" id="PTHR36766">
    <property type="entry name" value="PLANT BROAD-SPECTRUM MILDEW RESISTANCE PROTEIN RPW8"/>
    <property type="match status" value="1"/>
</dbReference>
<feature type="non-terminal residue" evidence="2">
    <location>
        <position position="1"/>
    </location>
</feature>
<dbReference type="Proteomes" id="UP001206925">
    <property type="component" value="Unassembled WGS sequence"/>
</dbReference>
<evidence type="ECO:0000313" key="2">
    <source>
        <dbReference type="EMBL" id="KAI7744591.1"/>
    </source>
</evidence>
<dbReference type="PANTHER" id="PTHR36766:SF61">
    <property type="entry name" value="NB-ARC DOMAIN DISEASE RESISTANCE PROTEIN"/>
    <property type="match status" value="1"/>
</dbReference>
<dbReference type="AlphaFoldDB" id="A0AAD5CQD1"/>
<dbReference type="EMBL" id="JAMZMK010007492">
    <property type="protein sequence ID" value="KAI7744591.1"/>
    <property type="molecule type" value="Genomic_DNA"/>
</dbReference>
<dbReference type="GO" id="GO:0006952">
    <property type="term" value="P:defense response"/>
    <property type="evidence" value="ECO:0007669"/>
    <property type="project" value="UniProtKB-KW"/>
</dbReference>
<evidence type="ECO:0008006" key="4">
    <source>
        <dbReference type="Google" id="ProtNLM"/>
    </source>
</evidence>
<evidence type="ECO:0000313" key="3">
    <source>
        <dbReference type="Proteomes" id="UP001206925"/>
    </source>
</evidence>
<keyword evidence="3" id="KW-1185">Reference proteome</keyword>
<sequence length="439" mass="49276">SLEALPSLNKLEVAECDSGVLRRFVQVASSVKKLKIESILGLSDVVWRGVIEYLGAVEYLDITKCNEIRYLWESEANASNALTKLRSLVVRECKNLVRLGEREDDDCGSNLIRTLKTLAIHDCESMEHCRCPNNTDNLFISDCTSISSASFPTTGRQKLNSPEIDSCNELLENELEGDNSSRVVINNISITKLQYLVLFSLPNLTTTIELSHFIHLTYLLIYNCSNMESFPDQELPNLTSLTSLYIYACPSANASFPRGFWPPKLQTLHIGWLKKPILEWGPQNFPTSLVNLTLYGDMSDDDVSRCSQLSHLIPSSLTSLGILYFDKLKAVSVGLQHLTSLQHLTLCLCPKMKHLPDILLPSLLSLKIKECPKLEGRCSRRGSYWSRISHIPCIKINPEFLDKILHPKNFDGSLACLAPPEEGVEKDCSRKKEEGLKCN</sequence>
<reference evidence="2" key="1">
    <citation type="submission" date="2022-06" db="EMBL/GenBank/DDBJ databases">
        <title>Uncovering the hologenomic basis of an extraordinary plant invasion.</title>
        <authorList>
            <person name="Bieker V.C."/>
            <person name="Martin M.D."/>
            <person name="Gilbert T."/>
            <person name="Hodgins K."/>
            <person name="Battlay P."/>
            <person name="Petersen B."/>
            <person name="Wilson J."/>
        </authorList>
    </citation>
    <scope>NUCLEOTIDE SEQUENCE</scope>
    <source>
        <strain evidence="2">AA19_3_7</strain>
        <tissue evidence="2">Leaf</tissue>
    </source>
</reference>
<accession>A0AAD5CQD1</accession>
<comment type="caution">
    <text evidence="2">The sequence shown here is derived from an EMBL/GenBank/DDBJ whole genome shotgun (WGS) entry which is preliminary data.</text>
</comment>
<proteinExistence type="predicted"/>
<evidence type="ECO:0000256" key="1">
    <source>
        <dbReference type="ARBA" id="ARBA00022821"/>
    </source>
</evidence>